<reference evidence="1 2" key="1">
    <citation type="submission" date="2021-01" db="EMBL/GenBank/DDBJ databases">
        <title>Whole genome shotgun sequence of Actinoplanes humidus NBRC 14915.</title>
        <authorList>
            <person name="Komaki H."/>
            <person name="Tamura T."/>
        </authorList>
    </citation>
    <scope>NUCLEOTIDE SEQUENCE [LARGE SCALE GENOMIC DNA]</scope>
    <source>
        <strain evidence="1 2">NBRC 14915</strain>
    </source>
</reference>
<gene>
    <name evidence="1" type="ORF">Ahu01nite_064290</name>
</gene>
<dbReference type="EMBL" id="BOMN01000089">
    <property type="protein sequence ID" value="GIE23327.1"/>
    <property type="molecule type" value="Genomic_DNA"/>
</dbReference>
<evidence type="ECO:0000313" key="1">
    <source>
        <dbReference type="EMBL" id="GIE23327.1"/>
    </source>
</evidence>
<name>A0ABQ3ZXK0_9ACTN</name>
<dbReference type="Proteomes" id="UP000603200">
    <property type="component" value="Unassembled WGS sequence"/>
</dbReference>
<sequence>MAPGDAGDASEAVALITPTANPVAAMSAVAAAANNLRVRMGSLLGTGFLVLARFLGDRAEPGARGTGLISAPVAAGLEPGASGGGAWAWPDGGWA</sequence>
<evidence type="ECO:0000313" key="2">
    <source>
        <dbReference type="Proteomes" id="UP000603200"/>
    </source>
</evidence>
<keyword evidence="2" id="KW-1185">Reference proteome</keyword>
<comment type="caution">
    <text evidence="1">The sequence shown here is derived from an EMBL/GenBank/DDBJ whole genome shotgun (WGS) entry which is preliminary data.</text>
</comment>
<proteinExistence type="predicted"/>
<accession>A0ABQ3ZXK0</accession>
<organism evidence="1 2">
    <name type="scientific">Winogradskya humida</name>
    <dbReference type="NCBI Taxonomy" id="113566"/>
    <lineage>
        <taxon>Bacteria</taxon>
        <taxon>Bacillati</taxon>
        <taxon>Actinomycetota</taxon>
        <taxon>Actinomycetes</taxon>
        <taxon>Micromonosporales</taxon>
        <taxon>Micromonosporaceae</taxon>
        <taxon>Winogradskya</taxon>
    </lineage>
</organism>
<protein>
    <submittedName>
        <fullName evidence="1">Uncharacterized protein</fullName>
    </submittedName>
</protein>